<sequence length="47" mass="5146">MPLIVEATRTTTKPPVLTVAEEAAHLRLADPLNGVRKPDGPVSWFLH</sequence>
<gene>
    <name evidence="1" type="ORF">Pro02_02350</name>
</gene>
<protein>
    <submittedName>
        <fullName evidence="1">Uncharacterized protein</fullName>
    </submittedName>
</protein>
<comment type="caution">
    <text evidence="1">The sequence shown here is derived from an EMBL/GenBank/DDBJ whole genome shotgun (WGS) entry which is preliminary data.</text>
</comment>
<keyword evidence="2" id="KW-1185">Reference proteome</keyword>
<dbReference type="EMBL" id="BOOI01000001">
    <property type="protein sequence ID" value="GIH81827.1"/>
    <property type="molecule type" value="Genomic_DNA"/>
</dbReference>
<proteinExistence type="predicted"/>
<dbReference type="AlphaFoldDB" id="A0A8J3WAI0"/>
<name>A0A8J3WAI0_PLARO</name>
<evidence type="ECO:0000313" key="1">
    <source>
        <dbReference type="EMBL" id="GIH81827.1"/>
    </source>
</evidence>
<reference evidence="1" key="1">
    <citation type="submission" date="2021-01" db="EMBL/GenBank/DDBJ databases">
        <title>Whole genome shotgun sequence of Planobispora rosea NBRC 15558.</title>
        <authorList>
            <person name="Komaki H."/>
            <person name="Tamura T."/>
        </authorList>
    </citation>
    <scope>NUCLEOTIDE SEQUENCE</scope>
    <source>
        <strain evidence="1">NBRC 15558</strain>
    </source>
</reference>
<dbReference type="Proteomes" id="UP000655044">
    <property type="component" value="Unassembled WGS sequence"/>
</dbReference>
<evidence type="ECO:0000313" key="2">
    <source>
        <dbReference type="Proteomes" id="UP000655044"/>
    </source>
</evidence>
<organism evidence="1 2">
    <name type="scientific">Planobispora rosea</name>
    <dbReference type="NCBI Taxonomy" id="35762"/>
    <lineage>
        <taxon>Bacteria</taxon>
        <taxon>Bacillati</taxon>
        <taxon>Actinomycetota</taxon>
        <taxon>Actinomycetes</taxon>
        <taxon>Streptosporangiales</taxon>
        <taxon>Streptosporangiaceae</taxon>
        <taxon>Planobispora</taxon>
    </lineage>
</organism>
<accession>A0A8J3WAI0</accession>
<dbReference type="RefSeq" id="WP_176728641.1">
    <property type="nucleotide sequence ID" value="NZ_BMQP01000017.1"/>
</dbReference>